<reference evidence="16" key="1">
    <citation type="submission" date="2019-02" db="EMBL/GenBank/DDBJ databases">
        <authorList>
            <person name="Li S.-H."/>
        </authorList>
    </citation>
    <scope>NUCLEOTIDE SEQUENCE</scope>
    <source>
        <strain evidence="16">IMCC11814</strain>
    </source>
</reference>
<keyword evidence="3 11" id="KW-1134">Transmembrane beta strand</keyword>
<keyword evidence="7" id="KW-0406">Ion transport</keyword>
<comment type="subcellular location">
    <subcellularLocation>
        <location evidence="1 11">Cell outer membrane</location>
        <topology evidence="1 11">Multi-pass membrane protein</topology>
    </subcellularLocation>
</comment>
<evidence type="ECO:0000256" key="12">
    <source>
        <dbReference type="RuleBase" id="RU003357"/>
    </source>
</evidence>
<evidence type="ECO:0000313" key="16">
    <source>
        <dbReference type="EMBL" id="MCX2976941.1"/>
    </source>
</evidence>
<feature type="domain" description="TonB-dependent receptor plug" evidence="15">
    <location>
        <begin position="59"/>
        <end position="166"/>
    </location>
</feature>
<evidence type="ECO:0000256" key="8">
    <source>
        <dbReference type="ARBA" id="ARBA00023077"/>
    </source>
</evidence>
<keyword evidence="6" id="KW-0408">Iron</keyword>
<keyword evidence="16" id="KW-0675">Receptor</keyword>
<sequence length="856" mass="95026">MHWTDKALITTNAHSLLSVLLVSAYAMTVQAQELPDGTDTGPLVLEEVIVTARKREELLQDTPVSITAFSQEQLIVRGIANTRDLEQSVPGLSFSEQGNKAPAIFIRGVGQKEANAALDPGVGVYINSIYIPRTDSQLLDVMDTESIQVLRGPQGTLFGKNNTGGALLVSTVSPHTEGYEGQASTRLGNHGRADFKGAVNIPLVEDTLAARIGLNKTRRDGYMKSLFNGQNYGDEDRYGATARVLWTPTDTFSTDLFYYYSKIKENGGGLTCVLQNPEATFNTFTWPGFTEAGSFASRCEVAESESENDNLTLNAPTRFEIESQIFGITLNWQVGKFNLKSITAWSHQQDISIGDDSDGTDIPGVSTNGLPVTQALERSLNAGYGNFTLPDDEERNQYSQELQLTSTAFNDRLTYTTGLFYASERIDNTINGNLVGFNGYSYKADTETLIPKIIGTNSDLTNISYAAYIQGTYDVTDWYSFTLGTRYTNEKRERKATLYESDCEANIRDDLIKGARNLCAFDVLSLADPTDFYENPPAFMPIRLVEEYLTIEGNTIVADNGRVKKDEDWSKWTPTITNAFTVPDTVLADTPFDSSLIYFTYSKGFKSGGFEMKGLEIAQFEPEEVENYELGIKVDALNRRLRFNTAFYYMNYDDIQIRITEQGRSFADILLFIDNAGAATIKGFEMELTALPLPNIILNGNISYTDARYDSFIASDVDTGVIPPVQSTVDRSDENFAAIPKLTYSLSAMAILPTRLGAFAPRLSMYYRDELYTGLDATAWHPEFRDRATISDVTLWNFRLGYTPPDRENIQIFLYVDNLTNENYFQGGFSNTESLGAGSFALGEPRSYGIEATVSF</sequence>
<comment type="caution">
    <text evidence="16">The sequence shown here is derived from an EMBL/GenBank/DDBJ whole genome shotgun (WGS) entry which is preliminary data.</text>
</comment>
<dbReference type="RefSeq" id="WP_279248683.1">
    <property type="nucleotide sequence ID" value="NZ_SHNO01000001.1"/>
</dbReference>
<evidence type="ECO:0000259" key="15">
    <source>
        <dbReference type="Pfam" id="PF07715"/>
    </source>
</evidence>
<keyword evidence="8 12" id="KW-0798">TonB box</keyword>
<dbReference type="PANTHER" id="PTHR32552">
    <property type="entry name" value="FERRICHROME IRON RECEPTOR-RELATED"/>
    <property type="match status" value="1"/>
</dbReference>
<evidence type="ECO:0000256" key="1">
    <source>
        <dbReference type="ARBA" id="ARBA00004571"/>
    </source>
</evidence>
<comment type="similarity">
    <text evidence="11 12">Belongs to the TonB-dependent receptor family.</text>
</comment>
<feature type="signal peptide" evidence="13">
    <location>
        <begin position="1"/>
        <end position="31"/>
    </location>
</feature>
<evidence type="ECO:0000256" key="7">
    <source>
        <dbReference type="ARBA" id="ARBA00023065"/>
    </source>
</evidence>
<evidence type="ECO:0000256" key="5">
    <source>
        <dbReference type="ARBA" id="ARBA00022692"/>
    </source>
</evidence>
<keyword evidence="9 11" id="KW-0472">Membrane</keyword>
<evidence type="ECO:0000256" key="13">
    <source>
        <dbReference type="SAM" id="SignalP"/>
    </source>
</evidence>
<gene>
    <name evidence="16" type="ORF">EYC82_06200</name>
</gene>
<dbReference type="Proteomes" id="UP001143304">
    <property type="component" value="Unassembled WGS sequence"/>
</dbReference>
<dbReference type="Gene3D" id="2.40.170.20">
    <property type="entry name" value="TonB-dependent receptor, beta-barrel domain"/>
    <property type="match status" value="1"/>
</dbReference>
<dbReference type="EMBL" id="SHNO01000001">
    <property type="protein sequence ID" value="MCX2976941.1"/>
    <property type="molecule type" value="Genomic_DNA"/>
</dbReference>
<feature type="chain" id="PRO_5046703868" evidence="13">
    <location>
        <begin position="32"/>
        <end position="856"/>
    </location>
</feature>
<evidence type="ECO:0000256" key="4">
    <source>
        <dbReference type="ARBA" id="ARBA00022496"/>
    </source>
</evidence>
<evidence type="ECO:0000256" key="2">
    <source>
        <dbReference type="ARBA" id="ARBA00022448"/>
    </source>
</evidence>
<dbReference type="InterPro" id="IPR000531">
    <property type="entry name" value="Beta-barrel_TonB"/>
</dbReference>
<keyword evidence="13" id="KW-0732">Signal</keyword>
<dbReference type="SUPFAM" id="SSF56935">
    <property type="entry name" value="Porins"/>
    <property type="match status" value="1"/>
</dbReference>
<dbReference type="InterPro" id="IPR012910">
    <property type="entry name" value="Plug_dom"/>
</dbReference>
<evidence type="ECO:0000256" key="10">
    <source>
        <dbReference type="ARBA" id="ARBA00023237"/>
    </source>
</evidence>
<dbReference type="Pfam" id="PF07715">
    <property type="entry name" value="Plug"/>
    <property type="match status" value="1"/>
</dbReference>
<dbReference type="InterPro" id="IPR036942">
    <property type="entry name" value="Beta-barrel_TonB_sf"/>
</dbReference>
<organism evidence="16 17">
    <name type="scientific">Candidatus Marimicrobium litorale</name>
    <dbReference type="NCBI Taxonomy" id="2518991"/>
    <lineage>
        <taxon>Bacteria</taxon>
        <taxon>Pseudomonadati</taxon>
        <taxon>Pseudomonadota</taxon>
        <taxon>Gammaproteobacteria</taxon>
        <taxon>Cellvibrionales</taxon>
        <taxon>Halieaceae</taxon>
        <taxon>Marimicrobium</taxon>
    </lineage>
</organism>
<evidence type="ECO:0000256" key="9">
    <source>
        <dbReference type="ARBA" id="ARBA00023136"/>
    </source>
</evidence>
<keyword evidence="10 11" id="KW-0998">Cell outer membrane</keyword>
<feature type="domain" description="TonB-dependent receptor-like beta-barrel" evidence="14">
    <location>
        <begin position="313"/>
        <end position="819"/>
    </location>
</feature>
<evidence type="ECO:0000256" key="11">
    <source>
        <dbReference type="PROSITE-ProRule" id="PRU01360"/>
    </source>
</evidence>
<keyword evidence="4" id="KW-0410">Iron transport</keyword>
<keyword evidence="2 11" id="KW-0813">Transport</keyword>
<evidence type="ECO:0000313" key="17">
    <source>
        <dbReference type="Proteomes" id="UP001143304"/>
    </source>
</evidence>
<name>A0ABT3T3V4_9GAMM</name>
<evidence type="ECO:0000256" key="3">
    <source>
        <dbReference type="ARBA" id="ARBA00022452"/>
    </source>
</evidence>
<keyword evidence="17" id="KW-1185">Reference proteome</keyword>
<evidence type="ECO:0000259" key="14">
    <source>
        <dbReference type="Pfam" id="PF00593"/>
    </source>
</evidence>
<keyword evidence="5 11" id="KW-0812">Transmembrane</keyword>
<dbReference type="Pfam" id="PF00593">
    <property type="entry name" value="TonB_dep_Rec_b-barrel"/>
    <property type="match status" value="1"/>
</dbReference>
<protein>
    <submittedName>
        <fullName evidence="16">TonB-dependent receptor</fullName>
    </submittedName>
</protein>
<dbReference type="PANTHER" id="PTHR32552:SF81">
    <property type="entry name" value="TONB-DEPENDENT OUTER MEMBRANE RECEPTOR"/>
    <property type="match status" value="1"/>
</dbReference>
<accession>A0ABT3T3V4</accession>
<dbReference type="InterPro" id="IPR039426">
    <property type="entry name" value="TonB-dep_rcpt-like"/>
</dbReference>
<proteinExistence type="inferred from homology"/>
<dbReference type="PROSITE" id="PS52016">
    <property type="entry name" value="TONB_DEPENDENT_REC_3"/>
    <property type="match status" value="1"/>
</dbReference>
<evidence type="ECO:0000256" key="6">
    <source>
        <dbReference type="ARBA" id="ARBA00023004"/>
    </source>
</evidence>